<name>A0A444XZP4_ARAHY</name>
<proteinExistence type="predicted"/>
<accession>A0A444XZP4</accession>
<comment type="caution">
    <text evidence="3">The sequence shown here is derived from an EMBL/GenBank/DDBJ whole genome shotgun (WGS) entry which is preliminary data.</text>
</comment>
<evidence type="ECO:0000313" key="4">
    <source>
        <dbReference type="Proteomes" id="UP000289738"/>
    </source>
</evidence>
<dbReference type="GO" id="GO:0008270">
    <property type="term" value="F:zinc ion binding"/>
    <property type="evidence" value="ECO:0007669"/>
    <property type="project" value="UniProtKB-KW"/>
</dbReference>
<dbReference type="InterPro" id="IPR001878">
    <property type="entry name" value="Znf_CCHC"/>
</dbReference>
<keyword evidence="1" id="KW-0863">Zinc-finger</keyword>
<evidence type="ECO:0000256" key="1">
    <source>
        <dbReference type="PROSITE-ProRule" id="PRU00047"/>
    </source>
</evidence>
<organism evidence="3 4">
    <name type="scientific">Arachis hypogaea</name>
    <name type="common">Peanut</name>
    <dbReference type="NCBI Taxonomy" id="3818"/>
    <lineage>
        <taxon>Eukaryota</taxon>
        <taxon>Viridiplantae</taxon>
        <taxon>Streptophyta</taxon>
        <taxon>Embryophyta</taxon>
        <taxon>Tracheophyta</taxon>
        <taxon>Spermatophyta</taxon>
        <taxon>Magnoliopsida</taxon>
        <taxon>eudicotyledons</taxon>
        <taxon>Gunneridae</taxon>
        <taxon>Pentapetalae</taxon>
        <taxon>rosids</taxon>
        <taxon>fabids</taxon>
        <taxon>Fabales</taxon>
        <taxon>Fabaceae</taxon>
        <taxon>Papilionoideae</taxon>
        <taxon>50 kb inversion clade</taxon>
        <taxon>dalbergioids sensu lato</taxon>
        <taxon>Dalbergieae</taxon>
        <taxon>Pterocarpus clade</taxon>
        <taxon>Arachis</taxon>
    </lineage>
</organism>
<reference evidence="3 4" key="1">
    <citation type="submission" date="2019-01" db="EMBL/GenBank/DDBJ databases">
        <title>Sequencing of cultivated peanut Arachis hypogaea provides insights into genome evolution and oil improvement.</title>
        <authorList>
            <person name="Chen X."/>
        </authorList>
    </citation>
    <scope>NUCLEOTIDE SEQUENCE [LARGE SCALE GENOMIC DNA]</scope>
    <source>
        <strain evidence="4">cv. Fuhuasheng</strain>
        <tissue evidence="3">Leaves</tissue>
    </source>
</reference>
<sequence length="241" mass="27741">MNAVGELVNIDELEDIDWEEDNNDSKEEFEANYVVYDENDDGDLAGNPAVQNEVEAIVSQHPFNVLSFMRTLDLEVMHVPKFFEYANIGEGDAMTEDGDFSVGMEFEFATKRVEESFQRAENIVVNRFDRRNEMFEVREIGEFVPMDDPSMWDRYKGAKMIANWTLRRTTKRRPKSTRYLNEIDSRDMCDPRRCTICGREGHSCSRCPQRGIGARSGIRSHVQTKSSISGPSISLQLYHEA</sequence>
<dbReference type="EMBL" id="SDMP01000018">
    <property type="protein sequence ID" value="RYQ95155.1"/>
    <property type="molecule type" value="Genomic_DNA"/>
</dbReference>
<keyword evidence="1" id="KW-0479">Metal-binding</keyword>
<evidence type="ECO:0000259" key="2">
    <source>
        <dbReference type="PROSITE" id="PS50158"/>
    </source>
</evidence>
<protein>
    <recommendedName>
        <fullName evidence="2">CCHC-type domain-containing protein</fullName>
    </recommendedName>
</protein>
<gene>
    <name evidence="3" type="ORF">Ahy_B08g090210</name>
</gene>
<feature type="domain" description="CCHC-type" evidence="2">
    <location>
        <begin position="192"/>
        <end position="209"/>
    </location>
</feature>
<keyword evidence="4" id="KW-1185">Reference proteome</keyword>
<dbReference type="AlphaFoldDB" id="A0A444XZP4"/>
<dbReference type="GO" id="GO:0003676">
    <property type="term" value="F:nucleic acid binding"/>
    <property type="evidence" value="ECO:0007669"/>
    <property type="project" value="InterPro"/>
</dbReference>
<dbReference type="Proteomes" id="UP000289738">
    <property type="component" value="Chromosome B08"/>
</dbReference>
<evidence type="ECO:0000313" key="3">
    <source>
        <dbReference type="EMBL" id="RYQ95155.1"/>
    </source>
</evidence>
<dbReference type="PROSITE" id="PS50158">
    <property type="entry name" value="ZF_CCHC"/>
    <property type="match status" value="1"/>
</dbReference>
<keyword evidence="1" id="KW-0862">Zinc</keyword>